<evidence type="ECO:0000313" key="9">
    <source>
        <dbReference type="EMBL" id="ACL01937.1"/>
    </source>
</evidence>
<dbReference type="KEGG" id="dal:Dalk_0228"/>
<dbReference type="NCBIfam" id="TIGR01068">
    <property type="entry name" value="thioredoxin"/>
    <property type="match status" value="1"/>
</dbReference>
<dbReference type="Pfam" id="PF00085">
    <property type="entry name" value="Thioredoxin"/>
    <property type="match status" value="1"/>
</dbReference>
<dbReference type="CDD" id="cd02947">
    <property type="entry name" value="TRX_family"/>
    <property type="match status" value="1"/>
</dbReference>
<evidence type="ECO:0000259" key="8">
    <source>
        <dbReference type="PROSITE" id="PS51352"/>
    </source>
</evidence>
<dbReference type="InterPro" id="IPR005746">
    <property type="entry name" value="Thioredoxin"/>
</dbReference>
<dbReference type="EMBL" id="CP001322">
    <property type="protein sequence ID" value="ACL01937.1"/>
    <property type="molecule type" value="Genomic_DNA"/>
</dbReference>
<keyword evidence="4" id="KW-0249">Electron transport</keyword>
<dbReference type="RefSeq" id="WP_012609377.1">
    <property type="nucleotide sequence ID" value="NC_011768.1"/>
</dbReference>
<dbReference type="PANTHER" id="PTHR45663:SF11">
    <property type="entry name" value="GEO12009P1"/>
    <property type="match status" value="1"/>
</dbReference>
<dbReference type="NCBIfam" id="NF008229">
    <property type="entry name" value="PRK10996.1"/>
    <property type="match status" value="1"/>
</dbReference>
<reference evidence="9 10" key="1">
    <citation type="journal article" date="2012" name="Environ. Microbiol.">
        <title>The genome sequence of Desulfatibacillum alkenivorans AK-01: a blueprint for anaerobic alkane oxidation.</title>
        <authorList>
            <person name="Callaghan A.V."/>
            <person name="Morris B.E."/>
            <person name="Pereira I.A."/>
            <person name="McInerney M.J."/>
            <person name="Austin R.N."/>
            <person name="Groves J.T."/>
            <person name="Kukor J.J."/>
            <person name="Suflita J.M."/>
            <person name="Young L.Y."/>
            <person name="Zylstra G.J."/>
            <person name="Wawrik B."/>
        </authorList>
    </citation>
    <scope>NUCLEOTIDE SEQUENCE [LARGE SCALE GENOMIC DNA]</scope>
    <source>
        <strain evidence="9 10">AK-01</strain>
    </source>
</reference>
<keyword evidence="10" id="KW-1185">Reference proteome</keyword>
<dbReference type="InterPro" id="IPR049299">
    <property type="entry name" value="Thio2_N"/>
</dbReference>
<dbReference type="PANTHER" id="PTHR45663">
    <property type="entry name" value="GEO12009P1"/>
    <property type="match status" value="1"/>
</dbReference>
<keyword evidence="3" id="KW-0479">Metal-binding</keyword>
<keyword evidence="6" id="KW-0676">Redox-active center</keyword>
<dbReference type="AlphaFoldDB" id="B8FMS0"/>
<dbReference type="Pfam" id="PF21352">
    <property type="entry name" value="Zn_ribbon_Thio2"/>
    <property type="match status" value="1"/>
</dbReference>
<feature type="domain" description="Thioredoxin" evidence="8">
    <location>
        <begin position="33"/>
        <end position="149"/>
    </location>
</feature>
<keyword evidence="5" id="KW-1015">Disulfide bond</keyword>
<dbReference type="eggNOG" id="COG3118">
    <property type="taxonomic scope" value="Bacteria"/>
</dbReference>
<dbReference type="PROSITE" id="PS00194">
    <property type="entry name" value="THIOREDOXIN_1"/>
    <property type="match status" value="1"/>
</dbReference>
<evidence type="ECO:0000256" key="2">
    <source>
        <dbReference type="ARBA" id="ARBA00022448"/>
    </source>
</evidence>
<dbReference type="InterPro" id="IPR036249">
    <property type="entry name" value="Thioredoxin-like_sf"/>
</dbReference>
<evidence type="ECO:0000256" key="3">
    <source>
        <dbReference type="ARBA" id="ARBA00022723"/>
    </source>
</evidence>
<proteinExistence type="inferred from homology"/>
<dbReference type="GO" id="GO:0005829">
    <property type="term" value="C:cytosol"/>
    <property type="evidence" value="ECO:0007669"/>
    <property type="project" value="TreeGrafter"/>
</dbReference>
<organism evidence="9 10">
    <name type="scientific">Desulfatibacillum aliphaticivorans</name>
    <dbReference type="NCBI Taxonomy" id="218208"/>
    <lineage>
        <taxon>Bacteria</taxon>
        <taxon>Pseudomonadati</taxon>
        <taxon>Thermodesulfobacteriota</taxon>
        <taxon>Desulfobacteria</taxon>
        <taxon>Desulfobacterales</taxon>
        <taxon>Desulfatibacillaceae</taxon>
        <taxon>Desulfatibacillum</taxon>
    </lineage>
</organism>
<dbReference type="Proteomes" id="UP000000739">
    <property type="component" value="Chromosome"/>
</dbReference>
<dbReference type="InterPro" id="IPR017937">
    <property type="entry name" value="Thioredoxin_CS"/>
</dbReference>
<dbReference type="FunFam" id="3.40.30.10:FF:000001">
    <property type="entry name" value="Thioredoxin"/>
    <property type="match status" value="1"/>
</dbReference>
<dbReference type="PRINTS" id="PR00421">
    <property type="entry name" value="THIOREDOXIN"/>
</dbReference>
<dbReference type="GO" id="GO:0046872">
    <property type="term" value="F:metal ion binding"/>
    <property type="evidence" value="ECO:0007669"/>
    <property type="project" value="UniProtKB-KW"/>
</dbReference>
<comment type="similarity">
    <text evidence="1">Belongs to the thioredoxin family.</text>
</comment>
<name>B8FMS0_DESAL</name>
<accession>B8FMS0</accession>
<dbReference type="Gene3D" id="3.40.30.10">
    <property type="entry name" value="Glutaredoxin"/>
    <property type="match status" value="1"/>
</dbReference>
<dbReference type="PROSITE" id="PS51352">
    <property type="entry name" value="THIOREDOXIN_2"/>
    <property type="match status" value="1"/>
</dbReference>
<gene>
    <name evidence="9" type="ordered locus">Dalk_0228</name>
</gene>
<evidence type="ECO:0000256" key="4">
    <source>
        <dbReference type="ARBA" id="ARBA00022982"/>
    </source>
</evidence>
<sequence length="149" mass="16205">MSDNSVIISCSSCGAKNRVPVSRLEDRPVCGKCKTRLPAPSATNRPVDVTDASFQNEVLASPIPVLLDCWAPWCGPCKMVAPVLDEIAREYAGTIKVAKLNVDNNPATASHFRTQSIPTMILFKNGREVDRLVGAAPKQQIINFVQNQL</sequence>
<evidence type="ECO:0000256" key="6">
    <source>
        <dbReference type="ARBA" id="ARBA00023284"/>
    </source>
</evidence>
<keyword evidence="2" id="KW-0813">Transport</keyword>
<evidence type="ECO:0000256" key="7">
    <source>
        <dbReference type="NCBIfam" id="TIGR01068"/>
    </source>
</evidence>
<evidence type="ECO:0000313" key="10">
    <source>
        <dbReference type="Proteomes" id="UP000000739"/>
    </source>
</evidence>
<dbReference type="HOGENOM" id="CLU_090389_10_0_7"/>
<dbReference type="GO" id="GO:0015035">
    <property type="term" value="F:protein-disulfide reductase activity"/>
    <property type="evidence" value="ECO:0007669"/>
    <property type="project" value="UniProtKB-UniRule"/>
</dbReference>
<dbReference type="GO" id="GO:0045454">
    <property type="term" value="P:cell redox homeostasis"/>
    <property type="evidence" value="ECO:0007669"/>
    <property type="project" value="TreeGrafter"/>
</dbReference>
<evidence type="ECO:0000256" key="1">
    <source>
        <dbReference type="ARBA" id="ARBA00008987"/>
    </source>
</evidence>
<dbReference type="Gene3D" id="2.30.30.380">
    <property type="entry name" value="Zn-finger domain of Sec23/24"/>
    <property type="match status" value="1"/>
</dbReference>
<dbReference type="SUPFAM" id="SSF52833">
    <property type="entry name" value="Thioredoxin-like"/>
    <property type="match status" value="1"/>
</dbReference>
<dbReference type="InterPro" id="IPR013766">
    <property type="entry name" value="Thioredoxin_domain"/>
</dbReference>
<protein>
    <recommendedName>
        <fullName evidence="7">Thioredoxin</fullName>
    </recommendedName>
</protein>
<evidence type="ECO:0000256" key="5">
    <source>
        <dbReference type="ARBA" id="ARBA00023157"/>
    </source>
</evidence>